<dbReference type="InterPro" id="IPR036770">
    <property type="entry name" value="Ankyrin_rpt-contain_sf"/>
</dbReference>
<gene>
    <name evidence="5" type="ORF">B9Z19DRAFT_964377</name>
</gene>
<keyword evidence="6" id="KW-1185">Reference proteome</keyword>
<proteinExistence type="predicted"/>
<sequence>MRRSTPLSYAVRYGHEGIVKILLGRGDINSDFSDKYNRTPLSLAAEYGHEGIVKILLERGDVNSDSLDNDGRTPLEHAQKSSKLGVVKLLSEPKPLSHKTPPTRGMNPKIPGSALSAQVEASDLLPQQDCIIPTIRRDIIEVIPLSPSDESPLNQHGVDSSAPILTSAATFDTTPVSTILNPSRPPKRDRVTPPPFPPAKRPRLPPS</sequence>
<dbReference type="InterPro" id="IPR002110">
    <property type="entry name" value="Ankyrin_rpt"/>
</dbReference>
<dbReference type="SMART" id="SM00248">
    <property type="entry name" value="ANK"/>
    <property type="match status" value="3"/>
</dbReference>
<dbReference type="PROSITE" id="PS50297">
    <property type="entry name" value="ANK_REP_REGION"/>
    <property type="match status" value="2"/>
</dbReference>
<dbReference type="PROSITE" id="PS50088">
    <property type="entry name" value="ANK_REPEAT"/>
    <property type="match status" value="2"/>
</dbReference>
<feature type="compositionally biased region" description="Polar residues" evidence="4">
    <location>
        <begin position="172"/>
        <end position="181"/>
    </location>
</feature>
<feature type="repeat" description="ANK" evidence="3">
    <location>
        <begin position="2"/>
        <end position="26"/>
    </location>
</feature>
<evidence type="ECO:0000256" key="3">
    <source>
        <dbReference type="PROSITE-ProRule" id="PRU00023"/>
    </source>
</evidence>
<reference evidence="5 6" key="1">
    <citation type="submission" date="2017-04" db="EMBL/GenBank/DDBJ databases">
        <title>Draft genome sequence of Tuber borchii Vittad., a whitish edible truffle.</title>
        <authorList>
            <consortium name="DOE Joint Genome Institute"/>
            <person name="Murat C."/>
            <person name="Kuo A."/>
            <person name="Barry K.W."/>
            <person name="Clum A."/>
            <person name="Dockter R.B."/>
            <person name="Fauchery L."/>
            <person name="Iotti M."/>
            <person name="Kohler A."/>
            <person name="Labutti K."/>
            <person name="Lindquist E.A."/>
            <person name="Lipzen A."/>
            <person name="Ohm R.A."/>
            <person name="Wang M."/>
            <person name="Grigoriev I.V."/>
            <person name="Zambonelli A."/>
            <person name="Martin F.M."/>
        </authorList>
    </citation>
    <scope>NUCLEOTIDE SEQUENCE [LARGE SCALE GENOMIC DNA]</scope>
    <source>
        <strain evidence="5 6">Tbo3840</strain>
    </source>
</reference>
<feature type="region of interest" description="Disordered" evidence="4">
    <location>
        <begin position="172"/>
        <end position="207"/>
    </location>
</feature>
<dbReference type="SUPFAM" id="SSF48403">
    <property type="entry name" value="Ankyrin repeat"/>
    <property type="match status" value="1"/>
</dbReference>
<dbReference type="Proteomes" id="UP000244722">
    <property type="component" value="Unassembled WGS sequence"/>
</dbReference>
<evidence type="ECO:0000256" key="2">
    <source>
        <dbReference type="ARBA" id="ARBA00023043"/>
    </source>
</evidence>
<protein>
    <submittedName>
        <fullName evidence="5">Ankyrin repeat-containing domain protein</fullName>
    </submittedName>
</protein>
<dbReference type="Pfam" id="PF12796">
    <property type="entry name" value="Ank_2"/>
    <property type="match status" value="1"/>
</dbReference>
<keyword evidence="2 3" id="KW-0040">ANK repeat</keyword>
<name>A0A2T7A6N2_TUBBO</name>
<dbReference type="Gene3D" id="1.25.40.20">
    <property type="entry name" value="Ankyrin repeat-containing domain"/>
    <property type="match status" value="1"/>
</dbReference>
<dbReference type="STRING" id="42251.A0A2T7A6N2"/>
<accession>A0A2T7A6N2</accession>
<dbReference type="PANTHER" id="PTHR24198">
    <property type="entry name" value="ANKYRIN REPEAT AND PROTEIN KINASE DOMAIN-CONTAINING PROTEIN"/>
    <property type="match status" value="1"/>
</dbReference>
<dbReference type="PANTHER" id="PTHR24198:SF165">
    <property type="entry name" value="ANKYRIN REPEAT-CONTAINING PROTEIN-RELATED"/>
    <property type="match status" value="1"/>
</dbReference>
<evidence type="ECO:0000313" key="5">
    <source>
        <dbReference type="EMBL" id="PUU83389.1"/>
    </source>
</evidence>
<dbReference type="AlphaFoldDB" id="A0A2T7A6N2"/>
<evidence type="ECO:0000313" key="6">
    <source>
        <dbReference type="Proteomes" id="UP000244722"/>
    </source>
</evidence>
<feature type="repeat" description="ANK" evidence="3">
    <location>
        <begin position="36"/>
        <end position="60"/>
    </location>
</feature>
<evidence type="ECO:0000256" key="4">
    <source>
        <dbReference type="SAM" id="MobiDB-lite"/>
    </source>
</evidence>
<evidence type="ECO:0000256" key="1">
    <source>
        <dbReference type="ARBA" id="ARBA00022737"/>
    </source>
</evidence>
<dbReference type="OrthoDB" id="341259at2759"/>
<organism evidence="5 6">
    <name type="scientific">Tuber borchii</name>
    <name type="common">White truffle</name>
    <dbReference type="NCBI Taxonomy" id="42251"/>
    <lineage>
        <taxon>Eukaryota</taxon>
        <taxon>Fungi</taxon>
        <taxon>Dikarya</taxon>
        <taxon>Ascomycota</taxon>
        <taxon>Pezizomycotina</taxon>
        <taxon>Pezizomycetes</taxon>
        <taxon>Pezizales</taxon>
        <taxon>Tuberaceae</taxon>
        <taxon>Tuber</taxon>
    </lineage>
</organism>
<feature type="region of interest" description="Disordered" evidence="4">
    <location>
        <begin position="93"/>
        <end position="112"/>
    </location>
</feature>
<comment type="caution">
    <text evidence="5">The sequence shown here is derived from an EMBL/GenBank/DDBJ whole genome shotgun (WGS) entry which is preliminary data.</text>
</comment>
<keyword evidence="1" id="KW-0677">Repeat</keyword>
<dbReference type="EMBL" id="NESQ01000013">
    <property type="protein sequence ID" value="PUU83389.1"/>
    <property type="molecule type" value="Genomic_DNA"/>
</dbReference>